<dbReference type="PANTHER" id="PTHR43712:SF2">
    <property type="entry name" value="O-METHYLTRANSFERASE CICE"/>
    <property type="match status" value="1"/>
</dbReference>
<dbReference type="EMBL" id="MAXA01000169">
    <property type="protein sequence ID" value="OHV31110.1"/>
    <property type="molecule type" value="Genomic_DNA"/>
</dbReference>
<dbReference type="Gene3D" id="1.10.287.1350">
    <property type="match status" value="1"/>
</dbReference>
<dbReference type="SUPFAM" id="SSF46785">
    <property type="entry name" value="Winged helix' DNA-binding domain"/>
    <property type="match status" value="1"/>
</dbReference>
<dbReference type="Pfam" id="PF08100">
    <property type="entry name" value="Dimerisation"/>
    <property type="match status" value="1"/>
</dbReference>
<dbReference type="InterPro" id="IPR029063">
    <property type="entry name" value="SAM-dependent_MTases_sf"/>
</dbReference>
<dbReference type="InterPro" id="IPR001077">
    <property type="entry name" value="COMT_C"/>
</dbReference>
<evidence type="ECO:0000256" key="3">
    <source>
        <dbReference type="ARBA" id="ARBA00022691"/>
    </source>
</evidence>
<accession>A0A1S1QAZ0</accession>
<reference evidence="8" key="1">
    <citation type="submission" date="2016-07" db="EMBL/GenBank/DDBJ databases">
        <title>Frankia sp. NRRL B-16219 Genome sequencing.</title>
        <authorList>
            <person name="Ghodhbane-Gtari F."/>
            <person name="Swanson E."/>
            <person name="Gueddou A."/>
            <person name="Louati M."/>
            <person name="Nouioui I."/>
            <person name="Hezbri K."/>
            <person name="Abebe-Akele F."/>
            <person name="Simpson S."/>
            <person name="Morris K."/>
            <person name="Thomas K."/>
            <person name="Gtari M."/>
            <person name="Tisa L.S."/>
        </authorList>
    </citation>
    <scope>NUCLEOTIDE SEQUENCE [LARGE SCALE GENOMIC DNA]</scope>
    <source>
        <strain evidence="8">NRRL B-16219</strain>
    </source>
</reference>
<organism evidence="7 8">
    <name type="scientific">Parafrankia soli</name>
    <dbReference type="NCBI Taxonomy" id="2599596"/>
    <lineage>
        <taxon>Bacteria</taxon>
        <taxon>Bacillati</taxon>
        <taxon>Actinomycetota</taxon>
        <taxon>Actinomycetes</taxon>
        <taxon>Frankiales</taxon>
        <taxon>Frankiaceae</taxon>
        <taxon>Parafrankia</taxon>
    </lineage>
</organism>
<keyword evidence="3" id="KW-0949">S-adenosyl-L-methionine</keyword>
<evidence type="ECO:0000313" key="8">
    <source>
        <dbReference type="Proteomes" id="UP000179769"/>
    </source>
</evidence>
<sequence>MDLVTPMALRVAATLRLADFTPDDGAADGTDLDVLAESVEADPNALARVLRHLTQHGIFTEPGPGRFAANPAAALLRTGALGAAWLDLTGFGGQMDLAFTGLLHTVRTGEPAWEQVFGQPFWPYLDANPAISASFDAVMAIEAGNTAVATGFDWSTVSHVADIGGGSGTLIAEVLRHNPHLRGTLADLPKTAARAREHLAGLGLDSRCEVIGQSFFDPLPAGRDVYLLTRVIHDWDDAAASAILRRCAEAAGAAGRVLVIESAPEHDPAGFAEMDLRMLVLAGGRERTLDDYAALATDAGLRVDKIHHQVERYVIIECVPA</sequence>
<dbReference type="AlphaFoldDB" id="A0A1S1QAZ0"/>
<evidence type="ECO:0000259" key="6">
    <source>
        <dbReference type="Pfam" id="PF08100"/>
    </source>
</evidence>
<evidence type="ECO:0000256" key="4">
    <source>
        <dbReference type="PIRSR" id="PIRSR005739-1"/>
    </source>
</evidence>
<evidence type="ECO:0000256" key="1">
    <source>
        <dbReference type="ARBA" id="ARBA00022603"/>
    </source>
</evidence>
<proteinExistence type="predicted"/>
<name>A0A1S1QAZ0_9ACTN</name>
<evidence type="ECO:0000259" key="5">
    <source>
        <dbReference type="Pfam" id="PF00891"/>
    </source>
</evidence>
<dbReference type="InterPro" id="IPR036390">
    <property type="entry name" value="WH_DNA-bd_sf"/>
</dbReference>
<comment type="caution">
    <text evidence="7">The sequence shown here is derived from an EMBL/GenBank/DDBJ whole genome shotgun (WGS) entry which is preliminary data.</text>
</comment>
<dbReference type="InterPro" id="IPR012967">
    <property type="entry name" value="COMT_dimerisation"/>
</dbReference>
<dbReference type="GO" id="GO:0008171">
    <property type="term" value="F:O-methyltransferase activity"/>
    <property type="evidence" value="ECO:0007669"/>
    <property type="project" value="InterPro"/>
</dbReference>
<keyword evidence="8" id="KW-1185">Reference proteome</keyword>
<dbReference type="Proteomes" id="UP000179769">
    <property type="component" value="Unassembled WGS sequence"/>
</dbReference>
<gene>
    <name evidence="7" type="ORF">BBK14_16455</name>
</gene>
<dbReference type="InterPro" id="IPR036388">
    <property type="entry name" value="WH-like_DNA-bd_sf"/>
</dbReference>
<dbReference type="GO" id="GO:0032259">
    <property type="term" value="P:methylation"/>
    <property type="evidence" value="ECO:0007669"/>
    <property type="project" value="UniProtKB-KW"/>
</dbReference>
<keyword evidence="1" id="KW-0489">Methyltransferase</keyword>
<dbReference type="SUPFAM" id="SSF53335">
    <property type="entry name" value="S-adenosyl-L-methionine-dependent methyltransferases"/>
    <property type="match status" value="1"/>
</dbReference>
<dbReference type="Gene3D" id="3.40.50.150">
    <property type="entry name" value="Vaccinia Virus protein VP39"/>
    <property type="match status" value="1"/>
</dbReference>
<feature type="active site" description="Proton acceptor" evidence="4">
    <location>
        <position position="233"/>
    </location>
</feature>
<protein>
    <submittedName>
        <fullName evidence="7">Uncharacterized protein</fullName>
    </submittedName>
</protein>
<dbReference type="PIRSF" id="PIRSF005739">
    <property type="entry name" value="O-mtase"/>
    <property type="match status" value="1"/>
</dbReference>
<dbReference type="GO" id="GO:0046983">
    <property type="term" value="F:protein dimerization activity"/>
    <property type="evidence" value="ECO:0007669"/>
    <property type="project" value="InterPro"/>
</dbReference>
<dbReference type="Gene3D" id="1.10.10.10">
    <property type="entry name" value="Winged helix-like DNA-binding domain superfamily/Winged helix DNA-binding domain"/>
    <property type="match status" value="1"/>
</dbReference>
<dbReference type="PROSITE" id="PS51683">
    <property type="entry name" value="SAM_OMT_II"/>
    <property type="match status" value="1"/>
</dbReference>
<dbReference type="PANTHER" id="PTHR43712">
    <property type="entry name" value="PUTATIVE (AFU_ORTHOLOGUE AFUA_4G14580)-RELATED"/>
    <property type="match status" value="1"/>
</dbReference>
<evidence type="ECO:0000256" key="2">
    <source>
        <dbReference type="ARBA" id="ARBA00022679"/>
    </source>
</evidence>
<evidence type="ECO:0000313" key="7">
    <source>
        <dbReference type="EMBL" id="OHV31110.1"/>
    </source>
</evidence>
<feature type="domain" description="O-methyltransferase C-terminal" evidence="5">
    <location>
        <begin position="101"/>
        <end position="301"/>
    </location>
</feature>
<dbReference type="Pfam" id="PF00891">
    <property type="entry name" value="Methyltransf_2"/>
    <property type="match status" value="1"/>
</dbReference>
<dbReference type="InterPro" id="IPR016461">
    <property type="entry name" value="COMT-like"/>
</dbReference>
<feature type="domain" description="O-methyltransferase dimerisation" evidence="6">
    <location>
        <begin position="4"/>
        <end position="76"/>
    </location>
</feature>
<keyword evidence="2" id="KW-0808">Transferase</keyword>